<name>A0AAF0QAQ5_SOLVR</name>
<reference evidence="1" key="1">
    <citation type="submission" date="2023-08" db="EMBL/GenBank/DDBJ databases">
        <title>A de novo genome assembly of Solanum verrucosum Schlechtendal, a Mexican diploid species geographically isolated from the other diploid A-genome species in potato relatives.</title>
        <authorList>
            <person name="Hosaka K."/>
        </authorList>
    </citation>
    <scope>NUCLEOTIDE SEQUENCE</scope>
    <source>
        <tissue evidence="1">Young leaves</tissue>
    </source>
</reference>
<proteinExistence type="predicted"/>
<dbReference type="EMBL" id="CP133614">
    <property type="protein sequence ID" value="WMV19233.1"/>
    <property type="molecule type" value="Genomic_DNA"/>
</dbReference>
<organism evidence="1 2">
    <name type="scientific">Solanum verrucosum</name>
    <dbReference type="NCBI Taxonomy" id="315347"/>
    <lineage>
        <taxon>Eukaryota</taxon>
        <taxon>Viridiplantae</taxon>
        <taxon>Streptophyta</taxon>
        <taxon>Embryophyta</taxon>
        <taxon>Tracheophyta</taxon>
        <taxon>Spermatophyta</taxon>
        <taxon>Magnoliopsida</taxon>
        <taxon>eudicotyledons</taxon>
        <taxon>Gunneridae</taxon>
        <taxon>Pentapetalae</taxon>
        <taxon>asterids</taxon>
        <taxon>lamiids</taxon>
        <taxon>Solanales</taxon>
        <taxon>Solanaceae</taxon>
        <taxon>Solanoideae</taxon>
        <taxon>Solaneae</taxon>
        <taxon>Solanum</taxon>
    </lineage>
</organism>
<evidence type="ECO:0000313" key="1">
    <source>
        <dbReference type="EMBL" id="WMV19233.1"/>
    </source>
</evidence>
<keyword evidence="2" id="KW-1185">Reference proteome</keyword>
<evidence type="ECO:0000313" key="2">
    <source>
        <dbReference type="Proteomes" id="UP001234989"/>
    </source>
</evidence>
<accession>A0AAF0QAQ5</accession>
<dbReference type="Proteomes" id="UP001234989">
    <property type="component" value="Chromosome 3"/>
</dbReference>
<sequence>MYSDLREVYKWNKMKKDIVEFV</sequence>
<protein>
    <submittedName>
        <fullName evidence="1">Uncharacterized protein</fullName>
    </submittedName>
</protein>
<gene>
    <name evidence="1" type="ORF">MTR67_012618</name>
</gene>
<dbReference type="AlphaFoldDB" id="A0AAF0QAQ5"/>
<feature type="non-terminal residue" evidence="1">
    <location>
        <position position="22"/>
    </location>
</feature>